<keyword evidence="2" id="KW-1185">Reference proteome</keyword>
<evidence type="ECO:0008006" key="3">
    <source>
        <dbReference type="Google" id="ProtNLM"/>
    </source>
</evidence>
<evidence type="ECO:0000313" key="1">
    <source>
        <dbReference type="EMBL" id="MBL0742715.1"/>
    </source>
</evidence>
<protein>
    <recommendedName>
        <fullName evidence="3">Beta-lactamase-inhibitor-like PepSY-like domain-containing protein</fullName>
    </recommendedName>
</protein>
<sequence length="180" mass="19986">MRNFIVTLAFAIAVSPNAEAQISQIKIKAREAEIPADIVQSFRKDYRDTKTSEWAIMPAALVGDEYGVTGYDTSNGSLPTVYEVSFHGNPKGKAVYDQNGILKYSKETISNTSLPAATRNAVAKKYPDFVLIKDQETIRQGKSQIIHYRIVIEKAVERRVLAVDAAGKILRENKPVLKSK</sequence>
<name>A0ABS1KTM8_9BACT</name>
<organism evidence="1 2">
    <name type="scientific">Chryseolinea lacunae</name>
    <dbReference type="NCBI Taxonomy" id="2801331"/>
    <lineage>
        <taxon>Bacteria</taxon>
        <taxon>Pseudomonadati</taxon>
        <taxon>Bacteroidota</taxon>
        <taxon>Cytophagia</taxon>
        <taxon>Cytophagales</taxon>
        <taxon>Fulvivirgaceae</taxon>
        <taxon>Chryseolinea</taxon>
    </lineage>
</organism>
<comment type="caution">
    <text evidence="1">The sequence shown here is derived from an EMBL/GenBank/DDBJ whole genome shotgun (WGS) entry which is preliminary data.</text>
</comment>
<dbReference type="EMBL" id="JAERRB010000005">
    <property type="protein sequence ID" value="MBL0742715.1"/>
    <property type="molecule type" value="Genomic_DNA"/>
</dbReference>
<dbReference type="Gene3D" id="3.10.450.360">
    <property type="match status" value="1"/>
</dbReference>
<accession>A0ABS1KTM8</accession>
<dbReference type="SUPFAM" id="SSF160574">
    <property type="entry name" value="BT0923-like"/>
    <property type="match status" value="1"/>
</dbReference>
<gene>
    <name evidence="1" type="ORF">JI741_15930</name>
</gene>
<evidence type="ECO:0000313" key="2">
    <source>
        <dbReference type="Proteomes" id="UP000613030"/>
    </source>
</evidence>
<dbReference type="Proteomes" id="UP000613030">
    <property type="component" value="Unassembled WGS sequence"/>
</dbReference>
<reference evidence="1 2" key="1">
    <citation type="submission" date="2021-01" db="EMBL/GenBank/DDBJ databases">
        <title>Chryseolinea sp. Jin1 Genome sequencing and assembly.</title>
        <authorList>
            <person name="Kim I."/>
        </authorList>
    </citation>
    <scope>NUCLEOTIDE SEQUENCE [LARGE SCALE GENOMIC DNA]</scope>
    <source>
        <strain evidence="1 2">Jin1</strain>
    </source>
</reference>
<proteinExistence type="predicted"/>
<dbReference type="RefSeq" id="WP_202011253.1">
    <property type="nucleotide sequence ID" value="NZ_JAERRB010000005.1"/>
</dbReference>